<name>A0AAW6E9Y0_9FIRM</name>
<gene>
    <name evidence="1" type="ORF">PNU62_12500</name>
</gene>
<protein>
    <submittedName>
        <fullName evidence="1">Uncharacterized protein</fullName>
    </submittedName>
</protein>
<dbReference type="EMBL" id="JAQMLV010000021">
    <property type="protein sequence ID" value="MDB8745841.1"/>
    <property type="molecule type" value="Genomic_DNA"/>
</dbReference>
<reference evidence="1" key="1">
    <citation type="submission" date="2023-01" db="EMBL/GenBank/DDBJ databases">
        <title>Human gut microbiome strain richness.</title>
        <authorList>
            <person name="Chen-Liaw A."/>
        </authorList>
    </citation>
    <scope>NUCLEOTIDE SEQUENCE</scope>
    <source>
        <strain evidence="1">1001275st1_F4_1001275B_160808</strain>
    </source>
</reference>
<dbReference type="AlphaFoldDB" id="A0AAW6E9Y0"/>
<comment type="caution">
    <text evidence="1">The sequence shown here is derived from an EMBL/GenBank/DDBJ whole genome shotgun (WGS) entry which is preliminary data.</text>
</comment>
<organism evidence="1 2">
    <name type="scientific">Ruminococcus bicirculans</name>
    <name type="common">ex Wegman et al. 2014</name>
    <dbReference type="NCBI Taxonomy" id="1160721"/>
    <lineage>
        <taxon>Bacteria</taxon>
        <taxon>Bacillati</taxon>
        <taxon>Bacillota</taxon>
        <taxon>Clostridia</taxon>
        <taxon>Eubacteriales</taxon>
        <taxon>Oscillospiraceae</taxon>
        <taxon>Ruminococcus</taxon>
    </lineage>
</organism>
<dbReference type="Proteomes" id="UP001211015">
    <property type="component" value="Unassembled WGS sequence"/>
</dbReference>
<evidence type="ECO:0000313" key="2">
    <source>
        <dbReference type="Proteomes" id="UP001211015"/>
    </source>
</evidence>
<evidence type="ECO:0000313" key="1">
    <source>
        <dbReference type="EMBL" id="MDB8745841.1"/>
    </source>
</evidence>
<proteinExistence type="predicted"/>
<dbReference type="RefSeq" id="WP_195389001.1">
    <property type="nucleotide sequence ID" value="NZ_JADNGL010000020.1"/>
</dbReference>
<accession>A0AAW6E9Y0</accession>
<sequence length="78" mass="9081">MNDNDMSEKSDIQLKYNKFGVNIPVPTIRLSDKHLCCGCVWYVRDTNVLFCPFHSCIRNKKVFETLKKKVKGNADQTR</sequence>